<dbReference type="RefSeq" id="XP_065672849.1">
    <property type="nucleotide sequence ID" value="XM_065816777.1"/>
</dbReference>
<reference evidence="4" key="1">
    <citation type="submission" date="2025-08" db="UniProtKB">
        <authorList>
            <consortium name="RefSeq"/>
        </authorList>
    </citation>
    <scope>IDENTIFICATION</scope>
</reference>
<dbReference type="GeneID" id="105843188"/>
<keyword evidence="3" id="KW-1185">Reference proteome</keyword>
<sequence length="183" mass="20257">MFWGIILEAGKQYTQVVEHSFHVSMATLGIDSDSEEPVSVCLEQNAKIFILCTLKSGYCYQQSLNLNFTIGEKVTFSIEGNREVHLTGYVHPESSEDEVSTDDDCDDASAELPNTEVAPDRNLLTGSNMASSPVENASSMGSLTFNNLIYNTSVDNSSEGKTSSKKFDKQYTEHSKKRKYVKS</sequence>
<feature type="region of interest" description="Disordered" evidence="1">
    <location>
        <begin position="154"/>
        <end position="183"/>
    </location>
</feature>
<dbReference type="Pfam" id="PF17800">
    <property type="entry name" value="NPL"/>
    <property type="match status" value="1"/>
</dbReference>
<accession>A0ABM4DEL2</accession>
<dbReference type="Gene3D" id="2.60.120.340">
    <property type="entry name" value="Nucleoplasmin core domain"/>
    <property type="match status" value="1"/>
</dbReference>
<name>A0ABM4DEL2_HYDVU</name>
<evidence type="ECO:0000259" key="2">
    <source>
        <dbReference type="Pfam" id="PF17800"/>
    </source>
</evidence>
<proteinExistence type="predicted"/>
<evidence type="ECO:0000313" key="4">
    <source>
        <dbReference type="RefSeq" id="XP_065672849.1"/>
    </source>
</evidence>
<feature type="compositionally biased region" description="Acidic residues" evidence="1">
    <location>
        <begin position="95"/>
        <end position="109"/>
    </location>
</feature>
<gene>
    <name evidence="4" type="primary">LOC105843188</name>
</gene>
<feature type="domain" description="Nucleoplasmin-like" evidence="2">
    <location>
        <begin position="2"/>
        <end position="90"/>
    </location>
</feature>
<feature type="compositionally biased region" description="Polar residues" evidence="1">
    <location>
        <begin position="124"/>
        <end position="133"/>
    </location>
</feature>
<evidence type="ECO:0000256" key="1">
    <source>
        <dbReference type="SAM" id="MobiDB-lite"/>
    </source>
</evidence>
<feature type="region of interest" description="Disordered" evidence="1">
    <location>
        <begin position="92"/>
        <end position="133"/>
    </location>
</feature>
<protein>
    <submittedName>
        <fullName evidence="4">46 kDa FK506-binding nuclear protein isoform X3</fullName>
    </submittedName>
</protein>
<organism evidence="3 4">
    <name type="scientific">Hydra vulgaris</name>
    <name type="common">Hydra</name>
    <name type="synonym">Hydra attenuata</name>
    <dbReference type="NCBI Taxonomy" id="6087"/>
    <lineage>
        <taxon>Eukaryota</taxon>
        <taxon>Metazoa</taxon>
        <taxon>Cnidaria</taxon>
        <taxon>Hydrozoa</taxon>
        <taxon>Hydroidolina</taxon>
        <taxon>Anthoathecata</taxon>
        <taxon>Aplanulata</taxon>
        <taxon>Hydridae</taxon>
        <taxon>Hydra</taxon>
    </lineage>
</organism>
<feature type="compositionally biased region" description="Basic and acidic residues" evidence="1">
    <location>
        <begin position="165"/>
        <end position="174"/>
    </location>
</feature>
<dbReference type="InterPro" id="IPR041232">
    <property type="entry name" value="NPL"/>
</dbReference>
<evidence type="ECO:0000313" key="3">
    <source>
        <dbReference type="Proteomes" id="UP001652625"/>
    </source>
</evidence>
<dbReference type="Proteomes" id="UP001652625">
    <property type="component" value="Chromosome 13"/>
</dbReference>